<feature type="compositionally biased region" description="Basic and acidic residues" evidence="1">
    <location>
        <begin position="9"/>
        <end position="20"/>
    </location>
</feature>
<evidence type="ECO:0000256" key="1">
    <source>
        <dbReference type="SAM" id="MobiDB-lite"/>
    </source>
</evidence>
<proteinExistence type="predicted"/>
<evidence type="ECO:0000313" key="2">
    <source>
        <dbReference type="EMBL" id="KAJ8468370.1"/>
    </source>
</evidence>
<protein>
    <submittedName>
        <fullName evidence="2">Uncharacterized protein</fullName>
    </submittedName>
</protein>
<feature type="region of interest" description="Disordered" evidence="1">
    <location>
        <begin position="224"/>
        <end position="248"/>
    </location>
</feature>
<feature type="region of interest" description="Disordered" evidence="1">
    <location>
        <begin position="182"/>
        <end position="201"/>
    </location>
</feature>
<feature type="region of interest" description="Disordered" evidence="1">
    <location>
        <begin position="268"/>
        <end position="345"/>
    </location>
</feature>
<sequence length="429" mass="46707">MIPSHHNQRGAEKRDGDKATDPYQAPAFRPLTPPESPRRPLGNDSNTHAAVHQLLTSSQSTLNHIQRIVRIVSDQTHAAAAFKTVLRAADEIERLEVEVRSHCEAQDAAIEKAKVDVREAVENQITQTLRPRVTQMVADTVGQVVEDCVQTALDVLIQQQMKDEIDRYRRRILEVKTMLADAETRRRNERHQRETRSTAVQDVEADSKLTLCFPVRCARRPRNLSGLETTPASAATSVPATSPAPVATSAPAAAPAFATAPVSDTAAHASHAASAPEATSALDAAVAPDSSVPVPDTTPRPKTTPAFRPTPTLSPATPALDPTPFSCPSSPHRLPGARRGAPPACIDGRDGAPRVDRGVCVVGRRGGCWRADGVFVTFSRGGMRLGQRDARAWKIGRGYGGVVYEYGWEDRIWRFGRVYEINELFCDSY</sequence>
<dbReference type="AlphaFoldDB" id="A0AAD7TLC0"/>
<dbReference type="EMBL" id="JAPEVG010000341">
    <property type="protein sequence ID" value="KAJ8468370.1"/>
    <property type="molecule type" value="Genomic_DNA"/>
</dbReference>
<feature type="region of interest" description="Disordered" evidence="1">
    <location>
        <begin position="1"/>
        <end position="46"/>
    </location>
</feature>
<feature type="compositionally biased region" description="Basic and acidic residues" evidence="1">
    <location>
        <begin position="182"/>
        <end position="196"/>
    </location>
</feature>
<evidence type="ECO:0000313" key="3">
    <source>
        <dbReference type="Proteomes" id="UP001215151"/>
    </source>
</evidence>
<gene>
    <name evidence="2" type="ORF">ONZ51_g9682</name>
</gene>
<name>A0AAD7TLC0_9APHY</name>
<feature type="compositionally biased region" description="Low complexity" evidence="1">
    <location>
        <begin position="229"/>
        <end position="248"/>
    </location>
</feature>
<reference evidence="2" key="1">
    <citation type="submission" date="2022-11" db="EMBL/GenBank/DDBJ databases">
        <title>Genome Sequence of Cubamyces cubensis.</title>
        <authorList>
            <person name="Buettner E."/>
        </authorList>
    </citation>
    <scope>NUCLEOTIDE SEQUENCE</scope>
    <source>
        <strain evidence="2">MPL-01</strain>
    </source>
</reference>
<organism evidence="2 3">
    <name type="scientific">Trametes cubensis</name>
    <dbReference type="NCBI Taxonomy" id="1111947"/>
    <lineage>
        <taxon>Eukaryota</taxon>
        <taxon>Fungi</taxon>
        <taxon>Dikarya</taxon>
        <taxon>Basidiomycota</taxon>
        <taxon>Agaricomycotina</taxon>
        <taxon>Agaricomycetes</taxon>
        <taxon>Polyporales</taxon>
        <taxon>Polyporaceae</taxon>
        <taxon>Trametes</taxon>
    </lineage>
</organism>
<accession>A0AAD7TLC0</accession>
<keyword evidence="3" id="KW-1185">Reference proteome</keyword>
<dbReference type="Proteomes" id="UP001215151">
    <property type="component" value="Unassembled WGS sequence"/>
</dbReference>
<feature type="compositionally biased region" description="Low complexity" evidence="1">
    <location>
        <begin position="268"/>
        <end position="285"/>
    </location>
</feature>
<feature type="compositionally biased region" description="Low complexity" evidence="1">
    <location>
        <begin position="309"/>
        <end position="324"/>
    </location>
</feature>
<comment type="caution">
    <text evidence="2">The sequence shown here is derived from an EMBL/GenBank/DDBJ whole genome shotgun (WGS) entry which is preliminary data.</text>
</comment>